<organism evidence="1 2">
    <name type="scientific">Krasilnikoviella flava</name>
    <dbReference type="NCBI Taxonomy" id="526729"/>
    <lineage>
        <taxon>Bacteria</taxon>
        <taxon>Bacillati</taxon>
        <taxon>Actinomycetota</taxon>
        <taxon>Actinomycetes</taxon>
        <taxon>Micrococcales</taxon>
        <taxon>Promicromonosporaceae</taxon>
        <taxon>Krasilnikoviella</taxon>
    </lineage>
</organism>
<name>A0A1T5JHP9_9MICO</name>
<gene>
    <name evidence="1" type="ORF">SAMN04324258_1418</name>
</gene>
<evidence type="ECO:0000313" key="2">
    <source>
        <dbReference type="Proteomes" id="UP000189777"/>
    </source>
</evidence>
<dbReference type="EMBL" id="FUZQ01000002">
    <property type="protein sequence ID" value="SKC51127.1"/>
    <property type="molecule type" value="Genomic_DNA"/>
</dbReference>
<protein>
    <submittedName>
        <fullName evidence="1">Uncharacterized protein</fullName>
    </submittedName>
</protein>
<dbReference type="Proteomes" id="UP000189777">
    <property type="component" value="Unassembled WGS sequence"/>
</dbReference>
<proteinExistence type="predicted"/>
<dbReference type="AlphaFoldDB" id="A0A1T5JHP9"/>
<keyword evidence="2" id="KW-1185">Reference proteome</keyword>
<dbReference type="STRING" id="526729.SAMN04324258_1418"/>
<reference evidence="1 2" key="1">
    <citation type="submission" date="2017-02" db="EMBL/GenBank/DDBJ databases">
        <authorList>
            <person name="Peterson S.W."/>
        </authorList>
    </citation>
    <scope>NUCLEOTIDE SEQUENCE [LARGE SCALE GENOMIC DNA]</scope>
    <source>
        <strain evidence="1 2">DSM 21481</strain>
    </source>
</reference>
<evidence type="ECO:0000313" key="1">
    <source>
        <dbReference type="EMBL" id="SKC51127.1"/>
    </source>
</evidence>
<sequence length="57" mass="5944">MDTMTQIVVANAFVGAPGYTSARGELSAVVPFRARKHGAGNADLHIAPDSAPWSHPV</sequence>
<accession>A0A1T5JHP9</accession>